<protein>
    <recommendedName>
        <fullName evidence="4">Poly-gamma-glutamate biosynthesis protein PgsC</fullName>
    </recommendedName>
</protein>
<evidence type="ECO:0008006" key="4">
    <source>
        <dbReference type="Google" id="ProtNLM"/>
    </source>
</evidence>
<feature type="transmembrane region" description="Helical" evidence="1">
    <location>
        <begin position="34"/>
        <end position="55"/>
    </location>
</feature>
<feature type="transmembrane region" description="Helical" evidence="1">
    <location>
        <begin position="85"/>
        <end position="108"/>
    </location>
</feature>
<accession>A0A0S8GF67</accession>
<proteinExistence type="predicted"/>
<reference evidence="2 3" key="1">
    <citation type="journal article" date="2015" name="Microbiome">
        <title>Genomic resolution of linkages in carbon, nitrogen, and sulfur cycling among widespread estuary sediment bacteria.</title>
        <authorList>
            <person name="Baker B.J."/>
            <person name="Lazar C.S."/>
            <person name="Teske A.P."/>
            <person name="Dick G.J."/>
        </authorList>
    </citation>
    <scope>NUCLEOTIDE SEQUENCE [LARGE SCALE GENOMIC DNA]</scope>
    <source>
        <strain evidence="2">SM23_60</strain>
    </source>
</reference>
<comment type="caution">
    <text evidence="2">The sequence shown here is derived from an EMBL/GenBank/DDBJ whole genome shotgun (WGS) entry which is preliminary data.</text>
</comment>
<keyword evidence="1" id="KW-0812">Transmembrane</keyword>
<dbReference type="Pfam" id="PF14102">
    <property type="entry name" value="Caps_synth_CapC"/>
    <property type="match status" value="1"/>
</dbReference>
<dbReference type="GO" id="GO:0045227">
    <property type="term" value="P:capsule polysaccharide biosynthetic process"/>
    <property type="evidence" value="ECO:0007669"/>
    <property type="project" value="InterPro"/>
</dbReference>
<feature type="transmembrane region" description="Helical" evidence="1">
    <location>
        <begin position="7"/>
        <end position="28"/>
    </location>
</feature>
<evidence type="ECO:0000313" key="2">
    <source>
        <dbReference type="EMBL" id="KPK71715.1"/>
    </source>
</evidence>
<evidence type="ECO:0000313" key="3">
    <source>
        <dbReference type="Proteomes" id="UP000051096"/>
    </source>
</evidence>
<keyword evidence="1" id="KW-1133">Transmembrane helix</keyword>
<name>A0A0S8GF67_UNCW3</name>
<feature type="transmembrane region" description="Helical" evidence="1">
    <location>
        <begin position="62"/>
        <end position="79"/>
    </location>
</feature>
<sequence>MFLSLLLTETIGLAAGGIVVPGYIALVLHRPAQVISTIGIGIITYLIVRLLSFYLIIYGRRLLIVSILVGYLIAYFTKISPPISINAIAIDIETVGFVIPGLIAYWIARQGIIPTLAAMIIVSSLVRFIIIIIHNGVVIP</sequence>
<organism evidence="2 3">
    <name type="scientific">candidate division WOR_3 bacterium SM23_60</name>
    <dbReference type="NCBI Taxonomy" id="1703780"/>
    <lineage>
        <taxon>Bacteria</taxon>
        <taxon>Bacteria division WOR-3</taxon>
    </lineage>
</organism>
<dbReference type="InterPro" id="IPR008338">
    <property type="entry name" value="Capsule_biosynth_CapC"/>
</dbReference>
<dbReference type="AlphaFoldDB" id="A0A0S8GF67"/>
<keyword evidence="1" id="KW-0472">Membrane</keyword>
<dbReference type="PRINTS" id="PR01759">
    <property type="entry name" value="CAPSULEPROTC"/>
</dbReference>
<dbReference type="Proteomes" id="UP000051096">
    <property type="component" value="Unassembled WGS sequence"/>
</dbReference>
<dbReference type="EMBL" id="LJUO01000057">
    <property type="protein sequence ID" value="KPK71715.1"/>
    <property type="molecule type" value="Genomic_DNA"/>
</dbReference>
<evidence type="ECO:0000256" key="1">
    <source>
        <dbReference type="SAM" id="Phobius"/>
    </source>
</evidence>
<feature type="transmembrane region" description="Helical" evidence="1">
    <location>
        <begin position="115"/>
        <end position="137"/>
    </location>
</feature>
<gene>
    <name evidence="2" type="ORF">AMJ87_06915</name>
</gene>
<dbReference type="NCBIfam" id="TIGR04011">
    <property type="entry name" value="poly_gGlu_PgsC"/>
    <property type="match status" value="1"/>
</dbReference>
<dbReference type="GO" id="GO:0016020">
    <property type="term" value="C:membrane"/>
    <property type="evidence" value="ECO:0007669"/>
    <property type="project" value="InterPro"/>
</dbReference>